<dbReference type="CDD" id="cd06222">
    <property type="entry name" value="RNase_H_like"/>
    <property type="match status" value="1"/>
</dbReference>
<dbReference type="InterPro" id="IPR012337">
    <property type="entry name" value="RNaseH-like_sf"/>
</dbReference>
<gene>
    <name evidence="2" type="ORF">JRO89_XS02G0217900</name>
</gene>
<dbReference type="PANTHER" id="PTHR47074:SF48">
    <property type="entry name" value="POLYNUCLEOTIDYL TRANSFERASE, RIBONUCLEASE H-LIKE SUPERFAMILY PROTEIN"/>
    <property type="match status" value="1"/>
</dbReference>
<dbReference type="Gene3D" id="3.30.420.10">
    <property type="entry name" value="Ribonuclease H-like superfamily/Ribonuclease H"/>
    <property type="match status" value="1"/>
</dbReference>
<dbReference type="InterPro" id="IPR036397">
    <property type="entry name" value="RNaseH_sf"/>
</dbReference>
<dbReference type="InterPro" id="IPR052929">
    <property type="entry name" value="RNase_H-like_EbsB-rel"/>
</dbReference>
<dbReference type="PANTHER" id="PTHR47074">
    <property type="entry name" value="BNAC02G40300D PROTEIN"/>
    <property type="match status" value="1"/>
</dbReference>
<dbReference type="Proteomes" id="UP000827721">
    <property type="component" value="Unassembled WGS sequence"/>
</dbReference>
<comment type="caution">
    <text evidence="2">The sequence shown here is derived from an EMBL/GenBank/DDBJ whole genome shotgun (WGS) entry which is preliminary data.</text>
</comment>
<dbReference type="InterPro" id="IPR002156">
    <property type="entry name" value="RNaseH_domain"/>
</dbReference>
<accession>A0ABQ8IGI5</accession>
<reference evidence="2 3" key="1">
    <citation type="submission" date="2021-02" db="EMBL/GenBank/DDBJ databases">
        <title>Plant Genome Project.</title>
        <authorList>
            <person name="Zhang R.-G."/>
        </authorList>
    </citation>
    <scope>NUCLEOTIDE SEQUENCE [LARGE SCALE GENOMIC DNA]</scope>
    <source>
        <tissue evidence="2">Leaves</tissue>
    </source>
</reference>
<dbReference type="Pfam" id="PF13456">
    <property type="entry name" value="RVT_3"/>
    <property type="match status" value="1"/>
</dbReference>
<feature type="domain" description="RNase H type-1" evidence="1">
    <location>
        <begin position="83"/>
        <end position="158"/>
    </location>
</feature>
<evidence type="ECO:0000313" key="3">
    <source>
        <dbReference type="Proteomes" id="UP000827721"/>
    </source>
</evidence>
<organism evidence="2 3">
    <name type="scientific">Xanthoceras sorbifolium</name>
    <dbReference type="NCBI Taxonomy" id="99658"/>
    <lineage>
        <taxon>Eukaryota</taxon>
        <taxon>Viridiplantae</taxon>
        <taxon>Streptophyta</taxon>
        <taxon>Embryophyta</taxon>
        <taxon>Tracheophyta</taxon>
        <taxon>Spermatophyta</taxon>
        <taxon>Magnoliopsida</taxon>
        <taxon>eudicotyledons</taxon>
        <taxon>Gunneridae</taxon>
        <taxon>Pentapetalae</taxon>
        <taxon>rosids</taxon>
        <taxon>malvids</taxon>
        <taxon>Sapindales</taxon>
        <taxon>Sapindaceae</taxon>
        <taxon>Xanthoceroideae</taxon>
        <taxon>Xanthoceras</taxon>
    </lineage>
</organism>
<sequence length="159" mass="17452">MELLVITISDKCGMYFIICCKSQLQVADFEKLCIVFWRVCFYDDYISANEKINSSSAVVCPAAQPSGFAIRWHHPPYGFYKVNMDAAVDVSGLRIGLGFVIRDGHGLVLAAGSQPLHLYVSPQIAEALAILQVVRFASELGITPIMVESNALEVVNLIV</sequence>
<keyword evidence="3" id="KW-1185">Reference proteome</keyword>
<evidence type="ECO:0000313" key="2">
    <source>
        <dbReference type="EMBL" id="KAH7575778.1"/>
    </source>
</evidence>
<evidence type="ECO:0000259" key="1">
    <source>
        <dbReference type="Pfam" id="PF13456"/>
    </source>
</evidence>
<protein>
    <recommendedName>
        <fullName evidence="1">RNase H type-1 domain-containing protein</fullName>
    </recommendedName>
</protein>
<dbReference type="EMBL" id="JAFEMO010000002">
    <property type="protein sequence ID" value="KAH7575778.1"/>
    <property type="molecule type" value="Genomic_DNA"/>
</dbReference>
<name>A0ABQ8IGI5_9ROSI</name>
<dbReference type="InterPro" id="IPR044730">
    <property type="entry name" value="RNase_H-like_dom_plant"/>
</dbReference>
<proteinExistence type="predicted"/>
<dbReference type="SUPFAM" id="SSF53098">
    <property type="entry name" value="Ribonuclease H-like"/>
    <property type="match status" value="1"/>
</dbReference>